<dbReference type="InterPro" id="IPR013083">
    <property type="entry name" value="Znf_RING/FYVE/PHD"/>
</dbReference>
<comment type="caution">
    <text evidence="12">The sequence shown here is derived from an EMBL/GenBank/DDBJ whole genome shotgun (WGS) entry which is preliminary data.</text>
</comment>
<evidence type="ECO:0000256" key="6">
    <source>
        <dbReference type="ARBA" id="ARBA00022771"/>
    </source>
</evidence>
<dbReference type="EMBL" id="CAWUPB010001108">
    <property type="protein sequence ID" value="CAK7337701.1"/>
    <property type="molecule type" value="Genomic_DNA"/>
</dbReference>
<dbReference type="EC" id="2.3.2.27" evidence="3"/>
<evidence type="ECO:0000256" key="4">
    <source>
        <dbReference type="ARBA" id="ARBA00022679"/>
    </source>
</evidence>
<dbReference type="FunFam" id="3.30.40.10:FF:000309">
    <property type="entry name" value="E3 ubiquitin-protein ligase MBR2"/>
    <property type="match status" value="1"/>
</dbReference>
<keyword evidence="5" id="KW-0479">Metal-binding</keyword>
<proteinExistence type="predicted"/>
<feature type="compositionally biased region" description="Low complexity" evidence="10">
    <location>
        <begin position="213"/>
        <end position="228"/>
    </location>
</feature>
<keyword evidence="8" id="KW-0862">Zinc</keyword>
<organism evidence="12 13">
    <name type="scientific">Dovyalis caffra</name>
    <dbReference type="NCBI Taxonomy" id="77055"/>
    <lineage>
        <taxon>Eukaryota</taxon>
        <taxon>Viridiplantae</taxon>
        <taxon>Streptophyta</taxon>
        <taxon>Embryophyta</taxon>
        <taxon>Tracheophyta</taxon>
        <taxon>Spermatophyta</taxon>
        <taxon>Magnoliopsida</taxon>
        <taxon>eudicotyledons</taxon>
        <taxon>Gunneridae</taxon>
        <taxon>Pentapetalae</taxon>
        <taxon>rosids</taxon>
        <taxon>fabids</taxon>
        <taxon>Malpighiales</taxon>
        <taxon>Salicaceae</taxon>
        <taxon>Flacourtieae</taxon>
        <taxon>Dovyalis</taxon>
    </lineage>
</organism>
<dbReference type="AlphaFoldDB" id="A0AAV1RPM5"/>
<dbReference type="GO" id="GO:0010228">
    <property type="term" value="P:vegetative to reproductive phase transition of meristem"/>
    <property type="evidence" value="ECO:0007669"/>
    <property type="project" value="UniProtKB-ARBA"/>
</dbReference>
<dbReference type="InterPro" id="IPR045191">
    <property type="entry name" value="MBR1/2-like"/>
</dbReference>
<feature type="region of interest" description="Disordered" evidence="10">
    <location>
        <begin position="210"/>
        <end position="272"/>
    </location>
</feature>
<feature type="region of interest" description="Disordered" evidence="10">
    <location>
        <begin position="126"/>
        <end position="196"/>
    </location>
</feature>
<protein>
    <recommendedName>
        <fullName evidence="3">RING-type E3 ubiquitin transferase</fullName>
        <ecNumber evidence="3">2.3.2.27</ecNumber>
    </recommendedName>
</protein>
<comment type="catalytic activity">
    <reaction evidence="1">
        <text>S-ubiquitinyl-[E2 ubiquitin-conjugating enzyme]-L-cysteine + [acceptor protein]-L-lysine = [E2 ubiquitin-conjugating enzyme]-L-cysteine + N(6)-ubiquitinyl-[acceptor protein]-L-lysine.</text>
        <dbReference type="EC" id="2.3.2.27"/>
    </reaction>
</comment>
<evidence type="ECO:0000256" key="2">
    <source>
        <dbReference type="ARBA" id="ARBA00004906"/>
    </source>
</evidence>
<keyword evidence="4" id="KW-0808">Transferase</keyword>
<evidence type="ECO:0000256" key="1">
    <source>
        <dbReference type="ARBA" id="ARBA00000900"/>
    </source>
</evidence>
<feature type="compositionally biased region" description="Polar residues" evidence="10">
    <location>
        <begin position="229"/>
        <end position="272"/>
    </location>
</feature>
<reference evidence="12 13" key="1">
    <citation type="submission" date="2024-01" db="EMBL/GenBank/DDBJ databases">
        <authorList>
            <person name="Waweru B."/>
        </authorList>
    </citation>
    <scope>NUCLEOTIDE SEQUENCE [LARGE SCALE GENOMIC DNA]</scope>
</reference>
<gene>
    <name evidence="12" type="ORF">DCAF_LOCUS12739</name>
</gene>
<dbReference type="GO" id="GO:0008270">
    <property type="term" value="F:zinc ion binding"/>
    <property type="evidence" value="ECO:0007669"/>
    <property type="project" value="UniProtKB-KW"/>
</dbReference>
<evidence type="ECO:0000256" key="5">
    <source>
        <dbReference type="ARBA" id="ARBA00022723"/>
    </source>
</evidence>
<feature type="domain" description="RING-type" evidence="11">
    <location>
        <begin position="583"/>
        <end position="624"/>
    </location>
</feature>
<dbReference type="Pfam" id="PF13639">
    <property type="entry name" value="zf-RING_2"/>
    <property type="match status" value="1"/>
</dbReference>
<evidence type="ECO:0000256" key="3">
    <source>
        <dbReference type="ARBA" id="ARBA00012483"/>
    </source>
</evidence>
<name>A0AAV1RPM5_9ROSI</name>
<feature type="compositionally biased region" description="Polar residues" evidence="10">
    <location>
        <begin position="170"/>
        <end position="187"/>
    </location>
</feature>
<comment type="pathway">
    <text evidence="2">Protein modification; protein ubiquitination.</text>
</comment>
<feature type="region of interest" description="Disordered" evidence="10">
    <location>
        <begin position="90"/>
        <end position="111"/>
    </location>
</feature>
<dbReference type="Proteomes" id="UP001314170">
    <property type="component" value="Unassembled WGS sequence"/>
</dbReference>
<dbReference type="GO" id="GO:0043161">
    <property type="term" value="P:proteasome-mediated ubiquitin-dependent protein catabolic process"/>
    <property type="evidence" value="ECO:0007669"/>
    <property type="project" value="UniProtKB-ARBA"/>
</dbReference>
<dbReference type="Gene3D" id="3.30.40.10">
    <property type="entry name" value="Zinc/RING finger domain, C3HC4 (zinc finger)"/>
    <property type="match status" value="1"/>
</dbReference>
<evidence type="ECO:0000256" key="9">
    <source>
        <dbReference type="PROSITE-ProRule" id="PRU00175"/>
    </source>
</evidence>
<dbReference type="PANTHER" id="PTHR22937:SF209">
    <property type="entry name" value="RING-TYPE E3 UBIQUITIN TRANSFERASE"/>
    <property type="match status" value="1"/>
</dbReference>
<evidence type="ECO:0000313" key="12">
    <source>
        <dbReference type="EMBL" id="CAK7337701.1"/>
    </source>
</evidence>
<dbReference type="PROSITE" id="PS50089">
    <property type="entry name" value="ZF_RING_2"/>
    <property type="match status" value="1"/>
</dbReference>
<evidence type="ECO:0000313" key="13">
    <source>
        <dbReference type="Proteomes" id="UP001314170"/>
    </source>
</evidence>
<evidence type="ECO:0000256" key="7">
    <source>
        <dbReference type="ARBA" id="ARBA00022786"/>
    </source>
</evidence>
<dbReference type="SUPFAM" id="SSF57850">
    <property type="entry name" value="RING/U-box"/>
    <property type="match status" value="1"/>
</dbReference>
<evidence type="ECO:0000259" key="11">
    <source>
        <dbReference type="PROSITE" id="PS50089"/>
    </source>
</evidence>
<dbReference type="PANTHER" id="PTHR22937">
    <property type="entry name" value="E3 UBIQUITIN-PROTEIN LIGASE RNF165"/>
    <property type="match status" value="1"/>
</dbReference>
<evidence type="ECO:0000256" key="8">
    <source>
        <dbReference type="ARBA" id="ARBA00022833"/>
    </source>
</evidence>
<dbReference type="GO" id="GO:0061630">
    <property type="term" value="F:ubiquitin protein ligase activity"/>
    <property type="evidence" value="ECO:0007669"/>
    <property type="project" value="UniProtKB-EC"/>
</dbReference>
<dbReference type="SMART" id="SM00184">
    <property type="entry name" value="RING"/>
    <property type="match status" value="1"/>
</dbReference>
<sequence length="700" mass="76381">MSGQGSMSNAFSGKFYLGYGPNGINLLCNQNHVDSDDSSSEEMRSELNIALGNSYLTNGPSATVEATSSALPHNIDLNAAYEGNDFVDTQELGGGLDTDKNAPANDSSNSNTIVISSGIAGYVLEDNEGGEDSASGGRRLSCKRRAPEEAPRQLSLGESSRSVKQGEIPQENTPGSLNLPSPVNNHPNAGYSGQLGGRISVRVGPAPALYQPTSAAGSGVVTGAGTSSEMNENSSVVGRGENSQRNIRLRRSASQSDSVSDHNLSPWATSNPHVQSPVFDQIIHLPSSSAASPMQSFMHTLNSSQTLQPFQWNGVTRARTSGPSTYALNGGNTLDRDQNVRNDPRSDVYLPEFQITHMPHLPANLHFADGRNFPGTISPISQNGSSSHQPPPPTWFAQGNMEEQYPGRMPDMVDGTEPQGQVYYCPFHMGTSPAARERELLEGSDVIMSSQMPLRAGLEIRSETQIANREMALRALTAVQRRNRLAAEVRNALALVRRRSPLPFGDPMLFNYSALFVDSDDEDDELEDMRLDVENMSYEQLLALEDQMGNVSTGLSEDAIVANLKRWKYQAVAEGSNSEDEPCCICQEEYADEDDLGKLRCGHDFHFNCIKKWLVEKNNCPICKKTAADALTSDLRVEHTPDTRSCSMASNFQVSHFQFHELLVHGCWKQHSETFVAYQVIDTDMELSHGKLNIAVTPFR</sequence>
<keyword evidence="13" id="KW-1185">Reference proteome</keyword>
<evidence type="ECO:0000256" key="10">
    <source>
        <dbReference type="SAM" id="MobiDB-lite"/>
    </source>
</evidence>
<keyword evidence="6 9" id="KW-0863">Zinc-finger</keyword>
<dbReference type="InterPro" id="IPR001841">
    <property type="entry name" value="Znf_RING"/>
</dbReference>
<accession>A0AAV1RPM5</accession>
<keyword evidence="7" id="KW-0833">Ubl conjugation pathway</keyword>